<name>A0A5D2SX76_GOSMU</name>
<evidence type="ECO:0000313" key="4">
    <source>
        <dbReference type="Proteomes" id="UP000323597"/>
    </source>
</evidence>
<dbReference type="PANTHER" id="PTHR12634:SF8">
    <property type="entry name" value="FIERY MOUNTAIN, ISOFORM D"/>
    <property type="match status" value="1"/>
</dbReference>
<keyword evidence="4" id="KW-1185">Reference proteome</keyword>
<dbReference type="GO" id="GO:0019903">
    <property type="term" value="F:protein phosphatase binding"/>
    <property type="evidence" value="ECO:0007669"/>
    <property type="project" value="InterPro"/>
</dbReference>
<comment type="similarity">
    <text evidence="1">Belongs to the SAPS family.</text>
</comment>
<gene>
    <name evidence="3" type="ORF">E1A91_D11G255100v1</name>
</gene>
<evidence type="ECO:0000256" key="2">
    <source>
        <dbReference type="ARBA" id="ARBA00023306"/>
    </source>
</evidence>
<evidence type="ECO:0000256" key="1">
    <source>
        <dbReference type="ARBA" id="ARBA00006180"/>
    </source>
</evidence>
<accession>A0A5D2SX76</accession>
<reference evidence="3 4" key="1">
    <citation type="submission" date="2019-07" db="EMBL/GenBank/DDBJ databases">
        <title>WGS assembly of Gossypium mustelinum.</title>
        <authorList>
            <person name="Chen Z.J."/>
            <person name="Sreedasyam A."/>
            <person name="Ando A."/>
            <person name="Song Q."/>
            <person name="De L."/>
            <person name="Hulse-Kemp A."/>
            <person name="Ding M."/>
            <person name="Ye W."/>
            <person name="Kirkbride R."/>
            <person name="Jenkins J."/>
            <person name="Plott C."/>
            <person name="Lovell J."/>
            <person name="Lin Y.-M."/>
            <person name="Vaughn R."/>
            <person name="Liu B."/>
            <person name="Li W."/>
            <person name="Simpson S."/>
            <person name="Scheffler B."/>
            <person name="Saski C."/>
            <person name="Grover C."/>
            <person name="Hu G."/>
            <person name="Conover J."/>
            <person name="Carlson J."/>
            <person name="Shu S."/>
            <person name="Boston L."/>
            <person name="Williams M."/>
            <person name="Peterson D."/>
            <person name="Mcgee K."/>
            <person name="Jones D."/>
            <person name="Wendel J."/>
            <person name="Stelly D."/>
            <person name="Grimwood J."/>
            <person name="Schmutz J."/>
        </authorList>
    </citation>
    <scope>NUCLEOTIDE SEQUENCE [LARGE SCALE GENOMIC DNA]</scope>
    <source>
        <strain evidence="3">1408120.09</strain>
    </source>
</reference>
<dbReference type="PANTHER" id="PTHR12634">
    <property type="entry name" value="SIT4 YEAST -ASSOCIATING PROTEIN-RELATED"/>
    <property type="match status" value="1"/>
</dbReference>
<dbReference type="InterPro" id="IPR007587">
    <property type="entry name" value="SAPS"/>
</dbReference>
<protein>
    <submittedName>
        <fullName evidence="3">Uncharacterized protein</fullName>
    </submittedName>
</protein>
<organism evidence="3 4">
    <name type="scientific">Gossypium mustelinum</name>
    <name type="common">Cotton</name>
    <name type="synonym">Gossypium caicoense</name>
    <dbReference type="NCBI Taxonomy" id="34275"/>
    <lineage>
        <taxon>Eukaryota</taxon>
        <taxon>Viridiplantae</taxon>
        <taxon>Streptophyta</taxon>
        <taxon>Embryophyta</taxon>
        <taxon>Tracheophyta</taxon>
        <taxon>Spermatophyta</taxon>
        <taxon>Magnoliopsida</taxon>
        <taxon>eudicotyledons</taxon>
        <taxon>Gunneridae</taxon>
        <taxon>Pentapetalae</taxon>
        <taxon>rosids</taxon>
        <taxon>malvids</taxon>
        <taxon>Malvales</taxon>
        <taxon>Malvaceae</taxon>
        <taxon>Malvoideae</taxon>
        <taxon>Gossypium</taxon>
    </lineage>
</organism>
<evidence type="ECO:0000313" key="3">
    <source>
        <dbReference type="EMBL" id="TYI57085.1"/>
    </source>
</evidence>
<keyword evidence="2" id="KW-0131">Cell cycle</keyword>
<proteinExistence type="inferred from homology"/>
<sequence length="172" mass="19776">MKYLLNLLTLKSLRDRSQVEQLLQYIIEEPLEDADNKRSFKFPFIACEIFTCEIDVILRTLAEEGELMNLLFSLEPNRPHSALLAGYFSKVVVCLMLRKTVPLMNYVQVHQDVFCQLVDLIGITSTIMEVLVRLVAADDHVYPNFSDVMQWLADSNLLEMIVDKLSPSTCFL</sequence>
<dbReference type="Proteomes" id="UP000323597">
    <property type="component" value="Chromosome D11"/>
</dbReference>
<dbReference type="AlphaFoldDB" id="A0A5D2SX76"/>
<dbReference type="GO" id="GO:0019888">
    <property type="term" value="F:protein phosphatase regulator activity"/>
    <property type="evidence" value="ECO:0007669"/>
    <property type="project" value="TreeGrafter"/>
</dbReference>
<dbReference type="Pfam" id="PF04499">
    <property type="entry name" value="SAPS"/>
    <property type="match status" value="1"/>
</dbReference>
<dbReference type="EMBL" id="CM017659">
    <property type="protein sequence ID" value="TYI57085.1"/>
    <property type="molecule type" value="Genomic_DNA"/>
</dbReference>